<dbReference type="Proteomes" id="UP000351155">
    <property type="component" value="Unassembled WGS sequence"/>
</dbReference>
<name>A0A484Y7D3_9ENTR</name>
<evidence type="ECO:0000313" key="2">
    <source>
        <dbReference type="Proteomes" id="UP000351155"/>
    </source>
</evidence>
<accession>A0A484Y7D3</accession>
<proteinExistence type="predicted"/>
<dbReference type="AlphaFoldDB" id="A0A484Y7D3"/>
<gene>
    <name evidence="1" type="ORF">NCTC12126_02911</name>
</gene>
<dbReference type="RefSeq" id="WP_042322639.1">
    <property type="nucleotide sequence ID" value="NZ_CP081105.1"/>
</dbReference>
<organism evidence="1 2">
    <name type="scientific">Enterobacter cancerogenus</name>
    <dbReference type="NCBI Taxonomy" id="69218"/>
    <lineage>
        <taxon>Bacteria</taxon>
        <taxon>Pseudomonadati</taxon>
        <taxon>Pseudomonadota</taxon>
        <taxon>Gammaproteobacteria</taxon>
        <taxon>Enterobacterales</taxon>
        <taxon>Enterobacteriaceae</taxon>
        <taxon>Enterobacter</taxon>
        <taxon>Enterobacter cloacae complex</taxon>
    </lineage>
</organism>
<dbReference type="GeneID" id="66609712"/>
<sequence>MLCDRFHGAVTGHFNVNCTNMVLNVHIEALYWCNKSIVVQVFCTMVRMITPFGGVLKVGTDFALQKYAKKMARSQAKAEFEDLVTTTTMTNLES</sequence>
<evidence type="ECO:0000313" key="1">
    <source>
        <dbReference type="EMBL" id="VFS30209.1"/>
    </source>
</evidence>
<dbReference type="EMBL" id="CAADIW010000023">
    <property type="protein sequence ID" value="VFS30209.1"/>
    <property type="molecule type" value="Genomic_DNA"/>
</dbReference>
<reference evidence="1 2" key="1">
    <citation type="submission" date="2019-03" db="EMBL/GenBank/DDBJ databases">
        <authorList>
            <consortium name="Pathogen Informatics"/>
        </authorList>
    </citation>
    <scope>NUCLEOTIDE SEQUENCE [LARGE SCALE GENOMIC DNA]</scope>
    <source>
        <strain evidence="1 2">NCTC12126</strain>
    </source>
</reference>
<protein>
    <submittedName>
        <fullName evidence="1">Uncharacterized protein</fullName>
    </submittedName>
</protein>